<dbReference type="Pfam" id="PF10419">
    <property type="entry name" value="TFIIIC_sub6"/>
    <property type="match status" value="1"/>
</dbReference>
<feature type="region of interest" description="Disordered" evidence="1">
    <location>
        <begin position="1"/>
        <end position="21"/>
    </location>
</feature>
<evidence type="ECO:0000256" key="1">
    <source>
        <dbReference type="SAM" id="MobiDB-lite"/>
    </source>
</evidence>
<dbReference type="EMBL" id="JAVRRF010000001">
    <property type="protein sequence ID" value="KAK5068504.1"/>
    <property type="molecule type" value="Genomic_DNA"/>
</dbReference>
<dbReference type="InterPro" id="IPR019481">
    <property type="entry name" value="TFIIIC_triple_barrel"/>
</dbReference>
<evidence type="ECO:0000259" key="2">
    <source>
        <dbReference type="Pfam" id="PF10419"/>
    </source>
</evidence>
<reference evidence="3 4" key="1">
    <citation type="submission" date="2023-08" db="EMBL/GenBank/DDBJ databases">
        <title>Black Yeasts Isolated from many extreme environments.</title>
        <authorList>
            <person name="Coleine C."/>
            <person name="Stajich J.E."/>
            <person name="Selbmann L."/>
        </authorList>
    </citation>
    <scope>NUCLEOTIDE SEQUENCE [LARGE SCALE GENOMIC DNA]</scope>
    <source>
        <strain evidence="3 4">CCFEE 6328</strain>
    </source>
</reference>
<name>A0ABR0JSU9_9EURO</name>
<feature type="region of interest" description="Disordered" evidence="1">
    <location>
        <begin position="36"/>
        <end position="101"/>
    </location>
</feature>
<evidence type="ECO:0000313" key="4">
    <source>
        <dbReference type="Proteomes" id="UP001345691"/>
    </source>
</evidence>
<feature type="domain" description="Transcription factor TFIIIC triple barrel" evidence="2">
    <location>
        <begin position="21"/>
        <end position="179"/>
    </location>
</feature>
<keyword evidence="4" id="KW-1185">Reference proteome</keyword>
<gene>
    <name evidence="3" type="ORF">LTR69_000624</name>
</gene>
<comment type="caution">
    <text evidence="3">The sequence shown here is derived from an EMBL/GenBank/DDBJ whole genome shotgun (WGS) entry which is preliminary data.</text>
</comment>
<feature type="region of interest" description="Disordered" evidence="1">
    <location>
        <begin position="184"/>
        <end position="219"/>
    </location>
</feature>
<dbReference type="Proteomes" id="UP001345691">
    <property type="component" value="Unassembled WGS sequence"/>
</dbReference>
<proteinExistence type="predicted"/>
<evidence type="ECO:0000313" key="3">
    <source>
        <dbReference type="EMBL" id="KAK5068504.1"/>
    </source>
</evidence>
<organism evidence="3 4">
    <name type="scientific">Exophiala sideris</name>
    <dbReference type="NCBI Taxonomy" id="1016849"/>
    <lineage>
        <taxon>Eukaryota</taxon>
        <taxon>Fungi</taxon>
        <taxon>Dikarya</taxon>
        <taxon>Ascomycota</taxon>
        <taxon>Pezizomycotina</taxon>
        <taxon>Eurotiomycetes</taxon>
        <taxon>Chaetothyriomycetidae</taxon>
        <taxon>Chaetothyriales</taxon>
        <taxon>Herpotrichiellaceae</taxon>
        <taxon>Exophiala</taxon>
    </lineage>
</organism>
<feature type="compositionally biased region" description="Acidic residues" evidence="1">
    <location>
        <begin position="12"/>
        <end position="21"/>
    </location>
</feature>
<sequence>MQEQSLAPPLDEAYEYEYDETETETFLVDLDLSSLQSNLKTHVPGAPKPGTPGRRRRRGDAAAQTPEPTAPTPEPTGTPDDHSPSATEAQGTPARNAEESGQGALPFMTKVQILGLDTTNPVVSYNDRVYSCMWTDMIGSNMFLAQPGLIESGEILHSADDFDLIGTSRIKLVGERTNLVKKKPLVSEANTNQEDERGQSVEAQEASDGRSLGDIRTPNAKTNAQIKRQASFLEKLMDLKRRRGEGRIVPASVDEILVSNGTTELHNTRHSEAEELHRTADEGDAEALAGLQDIYSHQGEAAEQLQEIAPTPEGEIG</sequence>
<accession>A0ABR0JSU9</accession>
<protein>
    <recommendedName>
        <fullName evidence="2">Transcription factor TFIIIC triple barrel domain-containing protein</fullName>
    </recommendedName>
</protein>
<dbReference type="Gene3D" id="2.60.40.4370">
    <property type="match status" value="1"/>
</dbReference>